<dbReference type="Pfam" id="PF09133">
    <property type="entry name" value="SANTA"/>
    <property type="match status" value="1"/>
</dbReference>
<dbReference type="AlphaFoldDB" id="A0A1R1PDE6"/>
<dbReference type="InterPro" id="IPR015216">
    <property type="entry name" value="SANTA"/>
</dbReference>
<dbReference type="InterPro" id="IPR039110">
    <property type="entry name" value="KNL2-like"/>
</dbReference>
<evidence type="ECO:0000313" key="6">
    <source>
        <dbReference type="Proteomes" id="UP000188320"/>
    </source>
</evidence>
<organism evidence="3 6">
    <name type="scientific">Zancudomyces culisetae</name>
    <name type="common">Gut fungus</name>
    <name type="synonym">Smittium culisetae</name>
    <dbReference type="NCBI Taxonomy" id="1213189"/>
    <lineage>
        <taxon>Eukaryota</taxon>
        <taxon>Fungi</taxon>
        <taxon>Fungi incertae sedis</taxon>
        <taxon>Zoopagomycota</taxon>
        <taxon>Kickxellomycotina</taxon>
        <taxon>Harpellomycetes</taxon>
        <taxon>Harpellales</taxon>
        <taxon>Legeriomycetaceae</taxon>
        <taxon>Zancudomyces</taxon>
    </lineage>
</organism>
<proteinExistence type="predicted"/>
<feature type="region of interest" description="Disordered" evidence="1">
    <location>
        <begin position="298"/>
        <end position="423"/>
    </location>
</feature>
<reference evidence="3" key="2">
    <citation type="submission" date="2017-01" db="EMBL/GenBank/DDBJ databases">
        <authorList>
            <person name="Mah S.A."/>
            <person name="Swanson W.J."/>
            <person name="Moy G.W."/>
            <person name="Vacquier V.D."/>
        </authorList>
    </citation>
    <scope>NUCLEOTIDE SEQUENCE [LARGE SCALE GENOMIC DNA]</scope>
    <source>
        <strain evidence="3">COL-18-3</strain>
    </source>
</reference>
<evidence type="ECO:0000259" key="2">
    <source>
        <dbReference type="Pfam" id="PF09133"/>
    </source>
</evidence>
<evidence type="ECO:0000313" key="3">
    <source>
        <dbReference type="EMBL" id="OMH78997.1"/>
    </source>
</evidence>
<accession>A0A1R1PDE6</accession>
<feature type="compositionally biased region" description="Basic and acidic residues" evidence="1">
    <location>
        <begin position="52"/>
        <end position="64"/>
    </location>
</feature>
<feature type="compositionally biased region" description="Basic residues" evidence="1">
    <location>
        <begin position="330"/>
        <end position="341"/>
    </location>
</feature>
<feature type="compositionally biased region" description="Polar residues" evidence="1">
    <location>
        <begin position="121"/>
        <end position="133"/>
    </location>
</feature>
<dbReference type="Proteomes" id="UP000188320">
    <property type="component" value="Unassembled WGS sequence"/>
</dbReference>
<feature type="compositionally biased region" description="Low complexity" evidence="1">
    <location>
        <begin position="402"/>
        <end position="413"/>
    </location>
</feature>
<feature type="compositionally biased region" description="Polar residues" evidence="1">
    <location>
        <begin position="345"/>
        <end position="354"/>
    </location>
</feature>
<dbReference type="EMBL" id="LSSK01001070">
    <property type="protein sequence ID" value="OMH80819.1"/>
    <property type="molecule type" value="Genomic_DNA"/>
</dbReference>
<sequence length="423" mass="48028">MSMGVGVNIRGGERVWYDEGSAEQESDQSMEESHEEYVSSDGSLIKSYYKTKQREQEKMQEYLRTKRKYTGYEGSEKERDNIKRGGSSSGGTDSSGKAVYSGEERKGGSNGSQSDQERTPTKNPKNTIINSNGLMDRLLKEKEATVEPDDAIKRVKKWYLQPRGNPKTKEIGLPRIWIIVLGTVENKKGKQYSWHSSYIKDRKSPTEIFSHSGSGYVLEGEMDVIANLKQGFSLQFCEHFRNGFPENWNTLIQAEIDRIFEHLQSIKASRAQNILGKKAETELNPMENESPQNIVPHTVKKQKQQQQQHQYQQHQQHQQHQQQQHTPNLRTKRKARKKITYPRKYTSSSKTPMSVKSVRALESVTKRLGKSTLASSSSPSPSIQTVTRYGRTVKSPGDWWKSASTTTSSPSPARILPRGTSLP</sequence>
<dbReference type="OrthoDB" id="118550at2759"/>
<name>A0A1R1PDE6_ZANCU</name>
<gene>
    <name evidence="5" type="ORF">AX774_g5672</name>
    <name evidence="4" type="ORF">AX774_g5729</name>
    <name evidence="3" type="ORF">AX774_g7594</name>
</gene>
<keyword evidence="6" id="KW-1185">Reference proteome</keyword>
<evidence type="ECO:0000313" key="5">
    <source>
        <dbReference type="EMBL" id="OMH80881.1"/>
    </source>
</evidence>
<dbReference type="EMBL" id="LSSK01001050">
    <property type="protein sequence ID" value="OMH80881.1"/>
    <property type="molecule type" value="Genomic_DNA"/>
</dbReference>
<evidence type="ECO:0000313" key="4">
    <source>
        <dbReference type="EMBL" id="OMH80819.1"/>
    </source>
</evidence>
<reference evidence="6" key="1">
    <citation type="submission" date="2017-01" db="EMBL/GenBank/DDBJ databases">
        <authorList>
            <person name="Wang Y."/>
            <person name="White M."/>
            <person name="Kvist S."/>
            <person name="Moncalvo J.-M."/>
        </authorList>
    </citation>
    <scope>NUCLEOTIDE SEQUENCE [LARGE SCALE GENOMIC DNA]</scope>
    <source>
        <strain evidence="6">COL-18-3</strain>
    </source>
</reference>
<feature type="compositionally biased region" description="Basic and acidic residues" evidence="1">
    <location>
        <begin position="74"/>
        <end position="83"/>
    </location>
</feature>
<feature type="compositionally biased region" description="Acidic residues" evidence="1">
    <location>
        <begin position="20"/>
        <end position="30"/>
    </location>
</feature>
<feature type="region of interest" description="Disordered" evidence="1">
    <location>
        <begin position="1"/>
        <end position="134"/>
    </location>
</feature>
<dbReference type="EMBL" id="LSSK01001697">
    <property type="protein sequence ID" value="OMH78997.1"/>
    <property type="molecule type" value="Genomic_DNA"/>
</dbReference>
<protein>
    <recommendedName>
        <fullName evidence="2">SANTA domain-containing protein</fullName>
    </recommendedName>
</protein>
<feature type="domain" description="SANTA" evidence="2">
    <location>
        <begin position="178"/>
        <end position="250"/>
    </location>
</feature>
<evidence type="ECO:0000256" key="1">
    <source>
        <dbReference type="SAM" id="MobiDB-lite"/>
    </source>
</evidence>
<dbReference type="PANTHER" id="PTHR16124:SF3">
    <property type="entry name" value="MIS18-BINDING PROTEIN 1"/>
    <property type="match status" value="1"/>
</dbReference>
<comment type="caution">
    <text evidence="3">The sequence shown here is derived from an EMBL/GenBank/DDBJ whole genome shotgun (WGS) entry which is preliminary data.</text>
</comment>
<dbReference type="GO" id="GO:0000775">
    <property type="term" value="C:chromosome, centromeric region"/>
    <property type="evidence" value="ECO:0007669"/>
    <property type="project" value="TreeGrafter"/>
</dbReference>
<dbReference type="PANTHER" id="PTHR16124">
    <property type="entry name" value="MIS18-BINDING PROTEIN 1"/>
    <property type="match status" value="1"/>
</dbReference>
<feature type="compositionally biased region" description="Low complexity" evidence="1">
    <location>
        <begin position="304"/>
        <end position="325"/>
    </location>
</feature>